<reference evidence="2 3" key="1">
    <citation type="submission" date="2015-02" db="EMBL/GenBank/DDBJ databases">
        <title>Genome Sequence of Jannaschia aquimarina DSM28248, a member of the Roseobacter clade.</title>
        <authorList>
            <person name="Voget S."/>
            <person name="Daniel R."/>
        </authorList>
    </citation>
    <scope>NUCLEOTIDE SEQUENCE [LARGE SCALE GENOMIC DNA]</scope>
    <source>
        <strain evidence="2 3">GSW-M26</strain>
    </source>
</reference>
<organism evidence="2 3">
    <name type="scientific">Jannaschia aquimarina</name>
    <dbReference type="NCBI Taxonomy" id="935700"/>
    <lineage>
        <taxon>Bacteria</taxon>
        <taxon>Pseudomonadati</taxon>
        <taxon>Pseudomonadota</taxon>
        <taxon>Alphaproteobacteria</taxon>
        <taxon>Rhodobacterales</taxon>
        <taxon>Roseobacteraceae</taxon>
        <taxon>Jannaschia</taxon>
    </lineage>
</organism>
<evidence type="ECO:0000313" key="3">
    <source>
        <dbReference type="Proteomes" id="UP000032232"/>
    </source>
</evidence>
<dbReference type="EMBL" id="JYFE01000004">
    <property type="protein sequence ID" value="KIT18103.1"/>
    <property type="molecule type" value="Genomic_DNA"/>
</dbReference>
<accession>A0A0D1DDN3</accession>
<dbReference type="Proteomes" id="UP000032232">
    <property type="component" value="Unassembled WGS sequence"/>
</dbReference>
<keyword evidence="3" id="KW-1185">Reference proteome</keyword>
<keyword evidence="1" id="KW-0812">Transmembrane</keyword>
<feature type="transmembrane region" description="Helical" evidence="1">
    <location>
        <begin position="451"/>
        <end position="474"/>
    </location>
</feature>
<gene>
    <name evidence="2" type="ORF">jaqu_01230</name>
</gene>
<comment type="caution">
    <text evidence="2">The sequence shown here is derived from an EMBL/GenBank/DDBJ whole genome shotgun (WGS) entry which is preliminary data.</text>
</comment>
<keyword evidence="1" id="KW-1133">Transmembrane helix</keyword>
<dbReference type="AlphaFoldDB" id="A0A0D1DDN3"/>
<protein>
    <submittedName>
        <fullName evidence="2">Uncharacterized protein</fullName>
    </submittedName>
</protein>
<keyword evidence="1" id="KW-0472">Membrane</keyword>
<feature type="transmembrane region" description="Helical" evidence="1">
    <location>
        <begin position="486"/>
        <end position="507"/>
    </location>
</feature>
<dbReference type="RefSeq" id="WP_043916987.1">
    <property type="nucleotide sequence ID" value="NZ_FZPF01000016.1"/>
</dbReference>
<evidence type="ECO:0000256" key="1">
    <source>
        <dbReference type="SAM" id="Phobius"/>
    </source>
</evidence>
<sequence>MACNITIDGVFGLGDPLSGIRITGTAEDCPPDQIEGGSPVIVGVSCRSADGPFTEIGAEMQSDGTWEAIFPAPPDGCGCDETVFVNGRCATVEGCRANPVERVLNCFCCPTIDFRADDASPNKISTSCDPQGRRLVSIKVFMSNQCDTGVMVDVDCGPGGTKVDGASIGLLGGASASETYVCRYDPMVTPNPNARVKFLTLIDFQPHGCPPVPIPVGTLDVCGDCATALEFEVSRDGQVVDPESVVCLPSGDYDIKITAPATQGANIGWSVDGQSEPETSDTLTVTLAAGQAVDVTAAMVVQGCPLLSGSVDLEACLDSCPEGLDLVVQAAGGAAVDLSTGCLPPGTYTVVVTNPVPPPWTYVWTINGIIDTTTNGPAHTVDVPAGATASVRVEASAPGCQTVSNAIGLEGCTSGGGGGGFGCDGLLIAAITALIIGGILIVVGVCTGNGIVTGLGIASAVVGLVLLALWVIFCRTSTSCSVLASLRCLLNWLVILALFVSVLMAIFGSLPCAATAALTGVSWGSLSVLLTDVMVSAGCKIGTCLLPSSTGTVTRRSSADRRGRGQMFRD</sequence>
<feature type="transmembrane region" description="Helical" evidence="1">
    <location>
        <begin position="426"/>
        <end position="445"/>
    </location>
</feature>
<proteinExistence type="predicted"/>
<evidence type="ECO:0000313" key="2">
    <source>
        <dbReference type="EMBL" id="KIT18103.1"/>
    </source>
</evidence>
<name>A0A0D1DDN3_9RHOB</name>
<dbReference type="PATRIC" id="fig|935700.4.peg.131"/>